<evidence type="ECO:0000256" key="5">
    <source>
        <dbReference type="ARBA" id="ARBA00022741"/>
    </source>
</evidence>
<dbReference type="InterPro" id="IPR003593">
    <property type="entry name" value="AAA+_ATPase"/>
</dbReference>
<dbReference type="GO" id="GO:0140359">
    <property type="term" value="F:ABC-type transporter activity"/>
    <property type="evidence" value="ECO:0007669"/>
    <property type="project" value="InterPro"/>
</dbReference>
<proteinExistence type="inferred from homology"/>
<dbReference type="PROSITE" id="PS50929">
    <property type="entry name" value="ABC_TM1F"/>
    <property type="match status" value="1"/>
</dbReference>
<dbReference type="InterPro" id="IPR027417">
    <property type="entry name" value="P-loop_NTPase"/>
</dbReference>
<keyword evidence="3" id="KW-1003">Cell membrane</keyword>
<dbReference type="Gene3D" id="3.40.50.300">
    <property type="entry name" value="P-loop containing nucleotide triphosphate hydrolases"/>
    <property type="match status" value="1"/>
</dbReference>
<dbReference type="CDD" id="cd18564">
    <property type="entry name" value="ABC_6TM_exporter_like"/>
    <property type="match status" value="1"/>
</dbReference>
<evidence type="ECO:0000256" key="2">
    <source>
        <dbReference type="ARBA" id="ARBA00022448"/>
    </source>
</evidence>
<accession>A0A516GAU4</accession>
<reference evidence="14 15" key="1">
    <citation type="submission" date="2019-07" db="EMBL/GenBank/DDBJ databases">
        <title>complete genome sequencing of Ornithinimicrobium sp. H23M54.</title>
        <authorList>
            <person name="Bae J.-W."/>
            <person name="Lee S.-Y."/>
        </authorList>
    </citation>
    <scope>NUCLEOTIDE SEQUENCE [LARGE SCALE GENOMIC DNA]</scope>
    <source>
        <strain evidence="14 15">H23M54</strain>
    </source>
</reference>
<evidence type="ECO:0000256" key="9">
    <source>
        <dbReference type="ARBA" id="ARBA00061644"/>
    </source>
</evidence>
<dbReference type="SUPFAM" id="SSF90123">
    <property type="entry name" value="ABC transporter transmembrane region"/>
    <property type="match status" value="1"/>
</dbReference>
<dbReference type="GO" id="GO:0005886">
    <property type="term" value="C:plasma membrane"/>
    <property type="evidence" value="ECO:0007669"/>
    <property type="project" value="UniProtKB-SubCell"/>
</dbReference>
<evidence type="ECO:0000256" key="7">
    <source>
        <dbReference type="ARBA" id="ARBA00022989"/>
    </source>
</evidence>
<evidence type="ECO:0000313" key="15">
    <source>
        <dbReference type="Proteomes" id="UP000315395"/>
    </source>
</evidence>
<protein>
    <submittedName>
        <fullName evidence="14">ABC transporter ATP-binding protein</fullName>
    </submittedName>
</protein>
<sequence length="617" mass="66018">MSVKSPKVDGHALSRTLGLVRPHVRGQAPLLAGGALALMLEVVFRVLEPWPVKFVVDAVTRSLGADLNQSGPQASMRLLLACALATVALVGFRAIFNYLATVAFALGGSRIAVQLRQRVFRHVNKLSTEYHSNSRSGDLVQRLIADVGRLQEVAVTAGMPLLVNLFTLVAMSIVMFWLDPLLALVLIVAASVFVLLTRSSGPKITKASRKTRKAEGDLANIAQETIGAMRVVQTYGLESALEEQFSGRNSKSLKEGVQARRLAAALERSTDVLVGTATASVLLFGGYRVTQGVMTPGDLVLFLTYLKTAMKPLRDLAKYTGRIARAAASGERVADVLDLEPEITSPQDPVRLGQVVGELRFEQVTAGYGDNPPVLSNLNLVVPPGQRVAVVGPSGAGKSTLTSLLIRMMDPRGGAVRLDGVDLKALDLTELRSQVSVVLQESVLFTGSVADNIRHGDLTATDAQIRRAARLARAEEFILAMPQGYDTQVGERGSTLSGGQRQRIAIARAMLRDAPVVILDEATAGLDAENALAVREAIDQLTKGRTTFVVTHDEQTARECDRIVWIEDGGVRWDGPASGILPEGSAFTESTPEPDETQPLPVNQAVGLASTGHQVRS</sequence>
<dbReference type="InterPro" id="IPR011527">
    <property type="entry name" value="ABC1_TM_dom"/>
</dbReference>
<feature type="domain" description="ABC transporter" evidence="12">
    <location>
        <begin position="359"/>
        <end position="593"/>
    </location>
</feature>
<evidence type="ECO:0000259" key="12">
    <source>
        <dbReference type="PROSITE" id="PS50893"/>
    </source>
</evidence>
<comment type="similarity">
    <text evidence="9">Belongs to the ABC transporter superfamily. Lipid exporter (TC 3.A.1.106) family.</text>
</comment>
<dbReference type="OrthoDB" id="9806127at2"/>
<dbReference type="EMBL" id="CP041616">
    <property type="protein sequence ID" value="QDO88618.1"/>
    <property type="molecule type" value="Genomic_DNA"/>
</dbReference>
<name>A0A516GAU4_9MICO</name>
<keyword evidence="4 11" id="KW-0812">Transmembrane</keyword>
<dbReference type="InterPro" id="IPR036640">
    <property type="entry name" value="ABC1_TM_sf"/>
</dbReference>
<dbReference type="SMART" id="SM00382">
    <property type="entry name" value="AAA"/>
    <property type="match status" value="1"/>
</dbReference>
<dbReference type="Gene3D" id="1.20.1560.10">
    <property type="entry name" value="ABC transporter type 1, transmembrane domain"/>
    <property type="match status" value="1"/>
</dbReference>
<dbReference type="Proteomes" id="UP000315395">
    <property type="component" value="Chromosome"/>
</dbReference>
<evidence type="ECO:0000256" key="4">
    <source>
        <dbReference type="ARBA" id="ARBA00022692"/>
    </source>
</evidence>
<evidence type="ECO:0000256" key="10">
    <source>
        <dbReference type="SAM" id="MobiDB-lite"/>
    </source>
</evidence>
<evidence type="ECO:0000256" key="11">
    <source>
        <dbReference type="SAM" id="Phobius"/>
    </source>
</evidence>
<keyword evidence="5" id="KW-0547">Nucleotide-binding</keyword>
<dbReference type="PANTHER" id="PTHR24221:SF468">
    <property type="entry name" value="ABC TRANSPORTER"/>
    <property type="match status" value="1"/>
</dbReference>
<dbReference type="PANTHER" id="PTHR24221">
    <property type="entry name" value="ATP-BINDING CASSETTE SUB-FAMILY B"/>
    <property type="match status" value="1"/>
</dbReference>
<dbReference type="SUPFAM" id="SSF52540">
    <property type="entry name" value="P-loop containing nucleoside triphosphate hydrolases"/>
    <property type="match status" value="1"/>
</dbReference>
<evidence type="ECO:0000256" key="6">
    <source>
        <dbReference type="ARBA" id="ARBA00022840"/>
    </source>
</evidence>
<dbReference type="Pfam" id="PF00664">
    <property type="entry name" value="ABC_membrane"/>
    <property type="match status" value="1"/>
</dbReference>
<dbReference type="InterPro" id="IPR039421">
    <property type="entry name" value="Type_1_exporter"/>
</dbReference>
<evidence type="ECO:0000256" key="3">
    <source>
        <dbReference type="ARBA" id="ARBA00022475"/>
    </source>
</evidence>
<dbReference type="RefSeq" id="WP_143783296.1">
    <property type="nucleotide sequence ID" value="NZ_CP041616.1"/>
</dbReference>
<organism evidence="14 15">
    <name type="scientific">Ornithinimicrobium ciconiae</name>
    <dbReference type="NCBI Taxonomy" id="2594265"/>
    <lineage>
        <taxon>Bacteria</taxon>
        <taxon>Bacillati</taxon>
        <taxon>Actinomycetota</taxon>
        <taxon>Actinomycetes</taxon>
        <taxon>Micrococcales</taxon>
        <taxon>Ornithinimicrobiaceae</taxon>
        <taxon>Ornithinimicrobium</taxon>
    </lineage>
</organism>
<evidence type="ECO:0000256" key="1">
    <source>
        <dbReference type="ARBA" id="ARBA00004651"/>
    </source>
</evidence>
<dbReference type="InterPro" id="IPR003439">
    <property type="entry name" value="ABC_transporter-like_ATP-bd"/>
</dbReference>
<dbReference type="PROSITE" id="PS00211">
    <property type="entry name" value="ABC_TRANSPORTER_1"/>
    <property type="match status" value="1"/>
</dbReference>
<keyword evidence="6 14" id="KW-0067">ATP-binding</keyword>
<dbReference type="Pfam" id="PF00005">
    <property type="entry name" value="ABC_tran"/>
    <property type="match status" value="1"/>
</dbReference>
<dbReference type="GO" id="GO:0016887">
    <property type="term" value="F:ATP hydrolysis activity"/>
    <property type="evidence" value="ECO:0007669"/>
    <property type="project" value="InterPro"/>
</dbReference>
<dbReference type="FunFam" id="3.40.50.300:FF:000299">
    <property type="entry name" value="ABC transporter ATP-binding protein/permease"/>
    <property type="match status" value="1"/>
</dbReference>
<dbReference type="InterPro" id="IPR017871">
    <property type="entry name" value="ABC_transporter-like_CS"/>
</dbReference>
<dbReference type="PROSITE" id="PS50893">
    <property type="entry name" value="ABC_TRANSPORTER_2"/>
    <property type="match status" value="1"/>
</dbReference>
<gene>
    <name evidence="14" type="ORF">FNH13_09965</name>
</gene>
<dbReference type="AlphaFoldDB" id="A0A516GAU4"/>
<evidence type="ECO:0000256" key="8">
    <source>
        <dbReference type="ARBA" id="ARBA00023136"/>
    </source>
</evidence>
<feature type="region of interest" description="Disordered" evidence="10">
    <location>
        <begin position="575"/>
        <end position="617"/>
    </location>
</feature>
<evidence type="ECO:0000259" key="13">
    <source>
        <dbReference type="PROSITE" id="PS50929"/>
    </source>
</evidence>
<feature type="transmembrane region" description="Helical" evidence="11">
    <location>
        <begin position="78"/>
        <end position="106"/>
    </location>
</feature>
<keyword evidence="2" id="KW-0813">Transport</keyword>
<keyword evidence="8 11" id="KW-0472">Membrane</keyword>
<dbReference type="KEGG" id="orz:FNH13_09965"/>
<keyword evidence="7 11" id="KW-1133">Transmembrane helix</keyword>
<dbReference type="GO" id="GO:0034040">
    <property type="term" value="F:ATPase-coupled lipid transmembrane transporter activity"/>
    <property type="evidence" value="ECO:0007669"/>
    <property type="project" value="TreeGrafter"/>
</dbReference>
<feature type="transmembrane region" description="Helical" evidence="11">
    <location>
        <begin position="153"/>
        <end position="175"/>
    </location>
</feature>
<feature type="domain" description="ABC transmembrane type-1" evidence="13">
    <location>
        <begin position="32"/>
        <end position="325"/>
    </location>
</feature>
<comment type="subcellular location">
    <subcellularLocation>
        <location evidence="1">Cell membrane</location>
        <topology evidence="1">Multi-pass membrane protein</topology>
    </subcellularLocation>
</comment>
<keyword evidence="15" id="KW-1185">Reference proteome</keyword>
<feature type="transmembrane region" description="Helical" evidence="11">
    <location>
        <begin position="181"/>
        <end position="200"/>
    </location>
</feature>
<evidence type="ECO:0000313" key="14">
    <source>
        <dbReference type="EMBL" id="QDO88618.1"/>
    </source>
</evidence>
<dbReference type="GO" id="GO:0005524">
    <property type="term" value="F:ATP binding"/>
    <property type="evidence" value="ECO:0007669"/>
    <property type="project" value="UniProtKB-KW"/>
</dbReference>